<dbReference type="RefSeq" id="WP_133741747.1">
    <property type="nucleotide sequence ID" value="NZ_SNYN01000008.1"/>
</dbReference>
<dbReference type="OrthoDB" id="4543339at2"/>
<protein>
    <recommendedName>
        <fullName evidence="3">Catalytic LigB subunit of aromatic ring-opening dioxygenase</fullName>
    </recommendedName>
</protein>
<reference evidence="1 2" key="1">
    <citation type="submission" date="2019-03" db="EMBL/GenBank/DDBJ databases">
        <title>Genomic Encyclopedia of Type Strains, Phase IV (KMG-IV): sequencing the most valuable type-strain genomes for metagenomic binning, comparative biology and taxonomic classification.</title>
        <authorList>
            <person name="Goeker M."/>
        </authorList>
    </citation>
    <scope>NUCLEOTIDE SEQUENCE [LARGE SCALE GENOMIC DNA]</scope>
    <source>
        <strain evidence="1 2">DSM 46770</strain>
    </source>
</reference>
<evidence type="ECO:0008006" key="3">
    <source>
        <dbReference type="Google" id="ProtNLM"/>
    </source>
</evidence>
<keyword evidence="2" id="KW-1185">Reference proteome</keyword>
<dbReference type="Proteomes" id="UP000295281">
    <property type="component" value="Unassembled WGS sequence"/>
</dbReference>
<organism evidence="1 2">
    <name type="scientific">Actinorugispora endophytica</name>
    <dbReference type="NCBI Taxonomy" id="1605990"/>
    <lineage>
        <taxon>Bacteria</taxon>
        <taxon>Bacillati</taxon>
        <taxon>Actinomycetota</taxon>
        <taxon>Actinomycetes</taxon>
        <taxon>Streptosporangiales</taxon>
        <taxon>Nocardiopsidaceae</taxon>
        <taxon>Actinorugispora</taxon>
    </lineage>
</organism>
<evidence type="ECO:0000313" key="1">
    <source>
        <dbReference type="EMBL" id="TDQ52094.1"/>
    </source>
</evidence>
<gene>
    <name evidence="1" type="ORF">EV190_10875</name>
</gene>
<dbReference type="Gene3D" id="3.40.830.10">
    <property type="entry name" value="LigB-like"/>
    <property type="match status" value="1"/>
</dbReference>
<accession>A0A4V3D8K2</accession>
<proteinExistence type="predicted"/>
<dbReference type="EMBL" id="SNYN01000008">
    <property type="protein sequence ID" value="TDQ52094.1"/>
    <property type="molecule type" value="Genomic_DNA"/>
</dbReference>
<dbReference type="AlphaFoldDB" id="A0A4V3D8K2"/>
<name>A0A4V3D8K2_9ACTN</name>
<dbReference type="SUPFAM" id="SSF53213">
    <property type="entry name" value="LigB-like"/>
    <property type="match status" value="1"/>
</dbReference>
<evidence type="ECO:0000313" key="2">
    <source>
        <dbReference type="Proteomes" id="UP000295281"/>
    </source>
</evidence>
<sequence length="228" mass="23005">MLIAAAVCPYPPLLVPRVAGGAAAELARVRAACERAVAALAAARPDRLTVVGGGGRTRVHPAGAAGSLAGYGVDVVVGRGPGTLPLSLTLGRWLAERCGAAPHSYAEVAGDARTEECLVLGAALAEEAPRVALLVMGDGSARRAANSPGRMDGRAAGYDEALAEALERADVRALAGLDPALSDDLMAEGRAAWQVLAGAADGAGLAGELLAHEAPYGVGYFVARWLPR</sequence>
<comment type="caution">
    <text evidence="1">The sequence shown here is derived from an EMBL/GenBank/DDBJ whole genome shotgun (WGS) entry which is preliminary data.</text>
</comment>